<evidence type="ECO:0000256" key="1">
    <source>
        <dbReference type="SAM" id="SignalP"/>
    </source>
</evidence>
<accession>A0A2G3ED28</accession>
<dbReference type="AlphaFoldDB" id="A0A2G3ED28"/>
<evidence type="ECO:0000313" key="2">
    <source>
        <dbReference type="EMBL" id="PHU41206.1"/>
    </source>
</evidence>
<keyword evidence="1" id="KW-0732">Signal</keyword>
<comment type="caution">
    <text evidence="2">The sequence shown here is derived from an EMBL/GenBank/DDBJ whole genome shotgun (WGS) entry which is preliminary data.</text>
</comment>
<dbReference type="RefSeq" id="WP_099412741.1">
    <property type="nucleotide sequence ID" value="NZ_PDYH01000008.1"/>
</dbReference>
<dbReference type="EMBL" id="PDYH01000008">
    <property type="protein sequence ID" value="PHU41206.1"/>
    <property type="molecule type" value="Genomic_DNA"/>
</dbReference>
<dbReference type="PROSITE" id="PS51257">
    <property type="entry name" value="PROKAR_LIPOPROTEIN"/>
    <property type="match status" value="1"/>
</dbReference>
<feature type="signal peptide" evidence="1">
    <location>
        <begin position="1"/>
        <end position="20"/>
    </location>
</feature>
<proteinExistence type="predicted"/>
<feature type="chain" id="PRO_5013713616" description="Lipoprotein" evidence="1">
    <location>
        <begin position="21"/>
        <end position="355"/>
    </location>
</feature>
<gene>
    <name evidence="2" type="ORF">CSX00_02515</name>
</gene>
<evidence type="ECO:0000313" key="3">
    <source>
        <dbReference type="Proteomes" id="UP000224317"/>
    </source>
</evidence>
<dbReference type="Proteomes" id="UP000224317">
    <property type="component" value="Unassembled WGS sequence"/>
</dbReference>
<reference evidence="2" key="1">
    <citation type="submission" date="2017-10" db="EMBL/GenBank/DDBJ databases">
        <title>Resolving the taxonomy of Roseburia spp., Eubacterium rectale and Agathobacter spp. through phylogenomic analysis.</title>
        <authorList>
            <person name="Sheridan P.O."/>
            <person name="Walker A.W."/>
            <person name="Duncan S.H."/>
            <person name="Scott K.P."/>
            <person name="Toole P.W.O."/>
            <person name="Luis P."/>
            <person name="Flint H.J."/>
        </authorList>
    </citation>
    <scope>NUCLEOTIDE SEQUENCE [LARGE SCALE GENOMIC DNA]</scope>
    <source>
        <strain evidence="2">JK10</strain>
    </source>
</reference>
<sequence>MKGRFLKTISLALIMSFSFAGCGYSLDDVSQMKAYKKTGKANAINYIEEKYGFTPSVNDVANVFPSDNTVPNLTPAATGTVHVSMEYEGKEFTVEISGEEETVDGADDYEKTEILDGLKSYIKSECPSVEDVSLPFYETNYYFKAKFTGDNYSDYFDKENYAAKVIIKTCNQNLTDFPLDDLVSKLDCNSIAIIDYKSNAKMPDPDSHTIASDTGYNLKSILPYINQYLWYSESMADGAEPYIATVNSTECNGVIACGLTEEPISIEQTDSTAWNADSSKTLLGSYYIESNEDNFYVYFNRPNDIDASTIAINSGDYNITTEETGDYIYFWAYMVKSSSEEYNRSFQIDITTSNE</sequence>
<organism evidence="2 3">
    <name type="scientific">Pseudobutyrivibrio ruminis</name>
    <dbReference type="NCBI Taxonomy" id="46206"/>
    <lineage>
        <taxon>Bacteria</taxon>
        <taxon>Bacillati</taxon>
        <taxon>Bacillota</taxon>
        <taxon>Clostridia</taxon>
        <taxon>Lachnospirales</taxon>
        <taxon>Lachnospiraceae</taxon>
        <taxon>Pseudobutyrivibrio</taxon>
    </lineage>
</organism>
<keyword evidence="3" id="KW-1185">Reference proteome</keyword>
<name>A0A2G3ED28_9FIRM</name>
<protein>
    <recommendedName>
        <fullName evidence="4">Lipoprotein</fullName>
    </recommendedName>
</protein>
<evidence type="ECO:0008006" key="4">
    <source>
        <dbReference type="Google" id="ProtNLM"/>
    </source>
</evidence>